<dbReference type="Gene3D" id="3.20.20.450">
    <property type="entry name" value="EAL domain"/>
    <property type="match status" value="1"/>
</dbReference>
<dbReference type="EMBL" id="CP001287">
    <property type="protein sequence ID" value="ACK64281.1"/>
    <property type="molecule type" value="Genomic_DNA"/>
</dbReference>
<dbReference type="OrthoDB" id="442691at2"/>
<dbReference type="Gene3D" id="3.30.450.40">
    <property type="match status" value="1"/>
</dbReference>
<dbReference type="PANTHER" id="PTHR33121:SF70">
    <property type="entry name" value="SIGNALING PROTEIN YKOW"/>
    <property type="match status" value="1"/>
</dbReference>
<dbReference type="SUPFAM" id="SSF141868">
    <property type="entry name" value="EAL domain-like"/>
    <property type="match status" value="1"/>
</dbReference>
<organism evidence="2 3">
    <name type="scientific">Rippkaea orientalis (strain PCC 8801 / RF-1)</name>
    <name type="common">Cyanothece sp. (strain PCC 8801)</name>
    <dbReference type="NCBI Taxonomy" id="41431"/>
    <lineage>
        <taxon>Bacteria</taxon>
        <taxon>Bacillati</taxon>
        <taxon>Cyanobacteriota</taxon>
        <taxon>Cyanophyceae</taxon>
        <taxon>Oscillatoriophycideae</taxon>
        <taxon>Chroococcales</taxon>
        <taxon>Aphanothecaceae</taxon>
        <taxon>Rippkaea</taxon>
        <taxon>Rippkaea orientalis</taxon>
    </lineage>
</organism>
<dbReference type="STRING" id="41431.PCC8801_0177"/>
<evidence type="ECO:0000259" key="1">
    <source>
        <dbReference type="PROSITE" id="PS50883"/>
    </source>
</evidence>
<dbReference type="Pfam" id="PF01590">
    <property type="entry name" value="GAF"/>
    <property type="match status" value="1"/>
</dbReference>
<dbReference type="InterPro" id="IPR003018">
    <property type="entry name" value="GAF"/>
</dbReference>
<dbReference type="InterPro" id="IPR035919">
    <property type="entry name" value="EAL_sf"/>
</dbReference>
<sequence length="419" mass="46334">MTTLCTTPSLATLFREGVFGQPGSSLQSRFARLLGALRTHLCMDFAFISEFALGQRIFRSVDSGQATSPIHVGESDPLEESYCQWVVDGRLPELIPDATQNVMALRIPATTELPVGAHLSVPIRLSNGQIYGTLCCFSYIPNHTLTERDLNLMRAMVEVVAYMIEEDRLDRQEKIKVEDKIKAVLSGDVLSIVYQPIYHFIQRRIVGFEALARFNTTPRHSPDQWFSEAAKVGLGIELELLAVELGLKGLDHLPEEIYISVNVAPETILHHSFSHAISRWPLQRVVLEVTEHAVTSKYADIAQALAFLKQHGLRLAVDDAGAGYASFRHILSLSPDIIKLDMSLTQNIDTDASRRALAIALIGFANATGSRIVAEGVEREEELVELRALGVSKAQGYYIGKPMTLERALEVAMLGSQLL</sequence>
<dbReference type="AlphaFoldDB" id="B7K1X4"/>
<keyword evidence="3" id="KW-1185">Reference proteome</keyword>
<dbReference type="GO" id="GO:0071111">
    <property type="term" value="F:cyclic-guanylate-specific phosphodiesterase activity"/>
    <property type="evidence" value="ECO:0007669"/>
    <property type="project" value="InterPro"/>
</dbReference>
<gene>
    <name evidence="2" type="ordered locus">PCC8801_0177</name>
</gene>
<dbReference type="HOGENOM" id="CLU_000445_145_0_3"/>
<evidence type="ECO:0000313" key="3">
    <source>
        <dbReference type="Proteomes" id="UP000008204"/>
    </source>
</evidence>
<dbReference type="eggNOG" id="COG2200">
    <property type="taxonomic scope" value="Bacteria"/>
</dbReference>
<dbReference type="eggNOG" id="COG2203">
    <property type="taxonomic scope" value="Bacteria"/>
</dbReference>
<feature type="domain" description="EAL" evidence="1">
    <location>
        <begin position="174"/>
        <end position="416"/>
    </location>
</feature>
<accession>B7K1X4</accession>
<dbReference type="PANTHER" id="PTHR33121">
    <property type="entry name" value="CYCLIC DI-GMP PHOSPHODIESTERASE PDEF"/>
    <property type="match status" value="1"/>
</dbReference>
<dbReference type="SMART" id="SM00065">
    <property type="entry name" value="GAF"/>
    <property type="match status" value="1"/>
</dbReference>
<dbReference type="PROSITE" id="PS50883">
    <property type="entry name" value="EAL"/>
    <property type="match status" value="1"/>
</dbReference>
<dbReference type="InterPro" id="IPR029016">
    <property type="entry name" value="GAF-like_dom_sf"/>
</dbReference>
<dbReference type="SUPFAM" id="SSF55781">
    <property type="entry name" value="GAF domain-like"/>
    <property type="match status" value="1"/>
</dbReference>
<dbReference type="InterPro" id="IPR050706">
    <property type="entry name" value="Cyclic-di-GMP_PDE-like"/>
</dbReference>
<protein>
    <submittedName>
        <fullName evidence="2">Diguanylate phosphodiesterase with GAF sensor(S)</fullName>
    </submittedName>
</protein>
<dbReference type="CDD" id="cd01948">
    <property type="entry name" value="EAL"/>
    <property type="match status" value="1"/>
</dbReference>
<dbReference type="KEGG" id="cyp:PCC8801_0177"/>
<dbReference type="Proteomes" id="UP000008204">
    <property type="component" value="Chromosome"/>
</dbReference>
<name>B7K1X4_RIPO1</name>
<dbReference type="Pfam" id="PF00563">
    <property type="entry name" value="EAL"/>
    <property type="match status" value="1"/>
</dbReference>
<evidence type="ECO:0000313" key="2">
    <source>
        <dbReference type="EMBL" id="ACK64281.1"/>
    </source>
</evidence>
<proteinExistence type="predicted"/>
<dbReference type="InterPro" id="IPR001633">
    <property type="entry name" value="EAL_dom"/>
</dbReference>
<reference evidence="3" key="1">
    <citation type="journal article" date="2011" name="MBio">
        <title>Novel metabolic attributes of the genus Cyanothece, comprising a group of unicellular nitrogen-fixing Cyanobacteria.</title>
        <authorList>
            <person name="Bandyopadhyay A."/>
            <person name="Elvitigala T."/>
            <person name="Welsh E."/>
            <person name="Stockel J."/>
            <person name="Liberton M."/>
            <person name="Min H."/>
            <person name="Sherman L.A."/>
            <person name="Pakrasi H.B."/>
        </authorList>
    </citation>
    <scope>NUCLEOTIDE SEQUENCE [LARGE SCALE GENOMIC DNA]</scope>
    <source>
        <strain evidence="3">PCC 8801</strain>
    </source>
</reference>
<dbReference type="SMART" id="SM00052">
    <property type="entry name" value="EAL"/>
    <property type="match status" value="1"/>
</dbReference>